<sequence length="305" mass="35974">MKKLLIKMSFFLLLCLGITCFFLLAYGANIDYFYNKFTTPKAKSMIIGDSRSLQGIQPQVINDFFESNKYELPMFNYSFTIAQAIIGPPYNESIERKLDENAKNGLFILSLTPEMLTSKIGFDNANDEFREADQPPHNMSFVSMNPNFEYLFKNSRFFNFKAAFRKKATLHKDGWLEESNLPKDTLVLNKWKKGQIASFLKDRDKFYISRIRLRNLDTLIKKLQNHGEVFVVRMPIDKDFLLLEKKYYPEFNRLIDSITTKNTIKYFDFNLYKGKMPYQTYDGHHINKYDGKKFTRDLCDSILKY</sequence>
<evidence type="ECO:0000313" key="2">
    <source>
        <dbReference type="Proteomes" id="UP000509302"/>
    </source>
</evidence>
<name>A0A7H9ATB8_9FLAO</name>
<organism evidence="1 2">
    <name type="scientific">Costertonia aggregata</name>
    <dbReference type="NCBI Taxonomy" id="343403"/>
    <lineage>
        <taxon>Bacteria</taxon>
        <taxon>Pseudomonadati</taxon>
        <taxon>Bacteroidota</taxon>
        <taxon>Flavobacteriia</taxon>
        <taxon>Flavobacteriales</taxon>
        <taxon>Flavobacteriaceae</taxon>
        <taxon>Costertonia</taxon>
    </lineage>
</organism>
<reference evidence="1 2" key="1">
    <citation type="journal article" date="2006" name="Int. J. Syst. Evol. Microbiol.">
        <title>Costertonia aggregata gen. nov., sp. nov., a mesophilic marine bacterium of the family Flavobacteriaceae, isolated from a mature biofilm.</title>
        <authorList>
            <person name="Kwon K.K."/>
            <person name="Lee Y.K."/>
            <person name="Lee H.K."/>
        </authorList>
    </citation>
    <scope>NUCLEOTIDE SEQUENCE [LARGE SCALE GENOMIC DNA]</scope>
    <source>
        <strain evidence="1 2">KCCM 42265</strain>
    </source>
</reference>
<dbReference type="RefSeq" id="WP_179242969.1">
    <property type="nucleotide sequence ID" value="NZ_CP058595.1"/>
</dbReference>
<dbReference type="AlphaFoldDB" id="A0A7H9ATB8"/>
<dbReference type="EMBL" id="CP058595">
    <property type="protein sequence ID" value="QLG46690.1"/>
    <property type="molecule type" value="Genomic_DNA"/>
</dbReference>
<accession>A0A7H9ATB8</accession>
<proteinExistence type="predicted"/>
<evidence type="ECO:0000313" key="1">
    <source>
        <dbReference type="EMBL" id="QLG46690.1"/>
    </source>
</evidence>
<dbReference type="KEGG" id="cagg:HYG79_15475"/>
<gene>
    <name evidence="1" type="ORF">HYG79_15475</name>
</gene>
<dbReference type="Proteomes" id="UP000509302">
    <property type="component" value="Chromosome"/>
</dbReference>
<keyword evidence="2" id="KW-1185">Reference proteome</keyword>
<evidence type="ECO:0008006" key="3">
    <source>
        <dbReference type="Google" id="ProtNLM"/>
    </source>
</evidence>
<protein>
    <recommendedName>
        <fullName evidence="3">SGNH/GDSL hydrolase family protein</fullName>
    </recommendedName>
</protein>